<gene>
    <name evidence="1" type="ORF">A2493_02530</name>
</gene>
<sequence length="114" mass="13053">MPSETCQALERLAIAEAGMLSDILEEIIRKKPESEGWISQAESLIHRRDDLDGVEVILRNAGGGKTLKHVVATLDELGWQWVESLHKWPLPDDEGLTRLSWYYPNLWWVEQASE</sequence>
<accession>A0A1F6NPZ1</accession>
<reference evidence="1 2" key="1">
    <citation type="journal article" date="2016" name="Nat. Commun.">
        <title>Thousands of microbial genomes shed light on interconnected biogeochemical processes in an aquifer system.</title>
        <authorList>
            <person name="Anantharaman K."/>
            <person name="Brown C.T."/>
            <person name="Hug L.A."/>
            <person name="Sharon I."/>
            <person name="Castelle C.J."/>
            <person name="Probst A.J."/>
            <person name="Thomas B.C."/>
            <person name="Singh A."/>
            <person name="Wilkins M.J."/>
            <person name="Karaoz U."/>
            <person name="Brodie E.L."/>
            <person name="Williams K.H."/>
            <person name="Hubbard S.S."/>
            <person name="Banfield J.F."/>
        </authorList>
    </citation>
    <scope>NUCLEOTIDE SEQUENCE [LARGE SCALE GENOMIC DNA]</scope>
</reference>
<organism evidence="1 2">
    <name type="scientific">Candidatus Magasanikbacteria bacterium RIFOXYC12_FULL_33_11</name>
    <dbReference type="NCBI Taxonomy" id="1798701"/>
    <lineage>
        <taxon>Bacteria</taxon>
        <taxon>Candidatus Magasanikiibacteriota</taxon>
    </lineage>
</organism>
<proteinExistence type="predicted"/>
<evidence type="ECO:0000313" key="2">
    <source>
        <dbReference type="Proteomes" id="UP000178349"/>
    </source>
</evidence>
<name>A0A1F6NPZ1_9BACT</name>
<dbReference type="AlphaFoldDB" id="A0A1F6NPZ1"/>
<comment type="caution">
    <text evidence="1">The sequence shown here is derived from an EMBL/GenBank/DDBJ whole genome shotgun (WGS) entry which is preliminary data.</text>
</comment>
<evidence type="ECO:0000313" key="1">
    <source>
        <dbReference type="EMBL" id="OGH85925.1"/>
    </source>
</evidence>
<dbReference type="Proteomes" id="UP000178349">
    <property type="component" value="Unassembled WGS sequence"/>
</dbReference>
<protein>
    <submittedName>
        <fullName evidence="1">Uncharacterized protein</fullName>
    </submittedName>
</protein>
<dbReference type="EMBL" id="MFQW01000034">
    <property type="protein sequence ID" value="OGH85925.1"/>
    <property type="molecule type" value="Genomic_DNA"/>
</dbReference>